<dbReference type="SUPFAM" id="SSF53448">
    <property type="entry name" value="Nucleotide-diphospho-sugar transferases"/>
    <property type="match status" value="1"/>
</dbReference>
<feature type="domain" description="Glycosyltransferase 2-like" evidence="2">
    <location>
        <begin position="5"/>
        <end position="124"/>
    </location>
</feature>
<dbReference type="EMBL" id="MRTP01000003">
    <property type="protein sequence ID" value="OMF54472.1"/>
    <property type="molecule type" value="Genomic_DNA"/>
</dbReference>
<feature type="compositionally biased region" description="Basic and acidic residues" evidence="1">
    <location>
        <begin position="293"/>
        <end position="304"/>
    </location>
</feature>
<dbReference type="Proteomes" id="UP000187172">
    <property type="component" value="Unassembled WGS sequence"/>
</dbReference>
<evidence type="ECO:0000259" key="2">
    <source>
        <dbReference type="Pfam" id="PF00535"/>
    </source>
</evidence>
<name>A0A1R1ERW7_9BACL</name>
<comment type="caution">
    <text evidence="3">The sequence shown here is derived from an EMBL/GenBank/DDBJ whole genome shotgun (WGS) entry which is preliminary data.</text>
</comment>
<dbReference type="Gene3D" id="3.90.550.10">
    <property type="entry name" value="Spore Coat Polysaccharide Biosynthesis Protein SpsA, Chain A"/>
    <property type="match status" value="1"/>
</dbReference>
<keyword evidence="3" id="KW-0808">Transferase</keyword>
<evidence type="ECO:0000313" key="4">
    <source>
        <dbReference type="Proteomes" id="UP000187172"/>
    </source>
</evidence>
<dbReference type="InterPro" id="IPR029044">
    <property type="entry name" value="Nucleotide-diphossugar_trans"/>
</dbReference>
<sequence>MNDLTIVIITKNEEDNIKKCIKSIRNIAKRIVIVDSYSTDKTKEICEMLGLDFYEHEFQDHASQLNWAFKNTNISTTWTMRMDADEELTAELCDEINRRLEHLPEEVNGVILKRRVYFMGRWIKHGDVYPQCLLRIFRTGTAVCEQKLMDEHIILLKGSSVTFKFDLIDNNTKNLEWWTQKHNWYSNKELTEYIMNRKKTEESKQELKPSLFKGQAERKRWLKHLVYYRTPLFTRPGLYFFYRYFIKLGFLDGKQGLIFHFLQGFWYRFLIDAKIYEHNMVDDKNSRTNGSKKNYEEHHKVGSI</sequence>
<reference evidence="3 4" key="1">
    <citation type="submission" date="2016-11" db="EMBL/GenBank/DDBJ databases">
        <title>Paenibacillus species isolates.</title>
        <authorList>
            <person name="Beno S.M."/>
        </authorList>
    </citation>
    <scope>NUCLEOTIDE SEQUENCE [LARGE SCALE GENOMIC DNA]</scope>
    <source>
        <strain evidence="3 4">FSL R5-0378</strain>
    </source>
</reference>
<proteinExistence type="predicted"/>
<keyword evidence="4" id="KW-1185">Reference proteome</keyword>
<dbReference type="STRING" id="297318.BK138_14960"/>
<dbReference type="Pfam" id="PF00535">
    <property type="entry name" value="Glycos_transf_2"/>
    <property type="match status" value="1"/>
</dbReference>
<dbReference type="GO" id="GO:0016740">
    <property type="term" value="F:transferase activity"/>
    <property type="evidence" value="ECO:0007669"/>
    <property type="project" value="UniProtKB-KW"/>
</dbReference>
<dbReference type="CDD" id="cd02511">
    <property type="entry name" value="Beta4Glucosyltransferase"/>
    <property type="match status" value="1"/>
</dbReference>
<dbReference type="PANTHER" id="PTHR43630">
    <property type="entry name" value="POLY-BETA-1,6-N-ACETYL-D-GLUCOSAMINE SYNTHASE"/>
    <property type="match status" value="1"/>
</dbReference>
<feature type="region of interest" description="Disordered" evidence="1">
    <location>
        <begin position="284"/>
        <end position="304"/>
    </location>
</feature>
<evidence type="ECO:0000313" key="3">
    <source>
        <dbReference type="EMBL" id="OMF54472.1"/>
    </source>
</evidence>
<gene>
    <name evidence="3" type="ORF">BK138_14960</name>
</gene>
<accession>A0A1R1ERW7</accession>
<protein>
    <submittedName>
        <fullName evidence="3">Glycosyl transferase</fullName>
    </submittedName>
</protein>
<evidence type="ECO:0000256" key="1">
    <source>
        <dbReference type="SAM" id="MobiDB-lite"/>
    </source>
</evidence>
<dbReference type="InterPro" id="IPR001173">
    <property type="entry name" value="Glyco_trans_2-like"/>
</dbReference>
<organism evidence="3 4">
    <name type="scientific">Paenibacillus rhizosphaerae</name>
    <dbReference type="NCBI Taxonomy" id="297318"/>
    <lineage>
        <taxon>Bacteria</taxon>
        <taxon>Bacillati</taxon>
        <taxon>Bacillota</taxon>
        <taxon>Bacilli</taxon>
        <taxon>Bacillales</taxon>
        <taxon>Paenibacillaceae</taxon>
        <taxon>Paenibacillus</taxon>
    </lineage>
</organism>
<dbReference type="AlphaFoldDB" id="A0A1R1ERW7"/>
<dbReference type="PANTHER" id="PTHR43630:SF2">
    <property type="entry name" value="GLYCOSYLTRANSFERASE"/>
    <property type="match status" value="1"/>
</dbReference>
<dbReference type="RefSeq" id="WP_076170375.1">
    <property type="nucleotide sequence ID" value="NZ_MRTP01000003.1"/>
</dbReference>